<keyword evidence="1" id="KW-0732">Signal</keyword>
<feature type="signal peptide" evidence="1">
    <location>
        <begin position="1"/>
        <end position="21"/>
    </location>
</feature>
<proteinExistence type="predicted"/>
<gene>
    <name evidence="2" type="ORF">CHIRRI_LOCUS14817</name>
</gene>
<evidence type="ECO:0000313" key="2">
    <source>
        <dbReference type="EMBL" id="CAG9812010.1"/>
    </source>
</evidence>
<accession>A0A9N9S6V0</accession>
<organism evidence="2 3">
    <name type="scientific">Chironomus riparius</name>
    <dbReference type="NCBI Taxonomy" id="315576"/>
    <lineage>
        <taxon>Eukaryota</taxon>
        <taxon>Metazoa</taxon>
        <taxon>Ecdysozoa</taxon>
        <taxon>Arthropoda</taxon>
        <taxon>Hexapoda</taxon>
        <taxon>Insecta</taxon>
        <taxon>Pterygota</taxon>
        <taxon>Neoptera</taxon>
        <taxon>Endopterygota</taxon>
        <taxon>Diptera</taxon>
        <taxon>Nematocera</taxon>
        <taxon>Chironomoidea</taxon>
        <taxon>Chironomidae</taxon>
        <taxon>Chironominae</taxon>
        <taxon>Chironomus</taxon>
    </lineage>
</organism>
<dbReference type="InterPro" id="IPR010562">
    <property type="entry name" value="Haemolymph_juvenile_hormone-bd"/>
</dbReference>
<evidence type="ECO:0000313" key="3">
    <source>
        <dbReference type="Proteomes" id="UP001153620"/>
    </source>
</evidence>
<sequence length="248" mass="28531">MTLFNLRLSLILIICVQLVKAPLPSIFPVCFRNDPEISDCIVQSVTVLQPRLITGDLGDGYLIPTTDPFDIPKLTFGSERDFKTTLTKLQLRGMSNFSIVKLKADIEKLKFSMILSFPRLNLSANYQMVFGLFGSPLYSNGQMFEKLENTRIGLRMKAKLYTKNGEKYMRFDPFYFKILQSDVKNLRLTNLFPNTLFIGPVVYSYFSDNKEYITRAIYPDFEKTFSQTFTRMANELATSASFDELFPI</sequence>
<dbReference type="PANTHER" id="PTHR11008">
    <property type="entry name" value="PROTEIN TAKEOUT-LIKE PROTEIN"/>
    <property type="match status" value="1"/>
</dbReference>
<keyword evidence="3" id="KW-1185">Reference proteome</keyword>
<dbReference type="OrthoDB" id="7419171at2759"/>
<dbReference type="PANTHER" id="PTHR11008:SF39">
    <property type="entry name" value="CIRCADIAN CLOCK-CONTROLLED PROTEIN-LIKE PROTEIN"/>
    <property type="match status" value="1"/>
</dbReference>
<feature type="chain" id="PRO_5040383948" evidence="1">
    <location>
        <begin position="22"/>
        <end position="248"/>
    </location>
</feature>
<dbReference type="InterPro" id="IPR038606">
    <property type="entry name" value="To_sf"/>
</dbReference>
<name>A0A9N9S6V0_9DIPT</name>
<reference evidence="2" key="2">
    <citation type="submission" date="2022-10" db="EMBL/GenBank/DDBJ databases">
        <authorList>
            <consortium name="ENA_rothamsted_submissions"/>
            <consortium name="culmorum"/>
            <person name="King R."/>
        </authorList>
    </citation>
    <scope>NUCLEOTIDE SEQUENCE</scope>
</reference>
<dbReference type="Gene3D" id="3.15.10.30">
    <property type="entry name" value="Haemolymph juvenile hormone binding protein"/>
    <property type="match status" value="1"/>
</dbReference>
<dbReference type="SMART" id="SM00700">
    <property type="entry name" value="JHBP"/>
    <property type="match status" value="1"/>
</dbReference>
<reference evidence="2" key="1">
    <citation type="submission" date="2022-01" db="EMBL/GenBank/DDBJ databases">
        <authorList>
            <person name="King R."/>
        </authorList>
    </citation>
    <scope>NUCLEOTIDE SEQUENCE</scope>
</reference>
<protein>
    <submittedName>
        <fullName evidence="2">Uncharacterized protein</fullName>
    </submittedName>
</protein>
<dbReference type="AlphaFoldDB" id="A0A9N9S6V0"/>
<dbReference type="Proteomes" id="UP001153620">
    <property type="component" value="Chromosome 4"/>
</dbReference>
<dbReference type="Pfam" id="PF06585">
    <property type="entry name" value="JHBP"/>
    <property type="match status" value="1"/>
</dbReference>
<dbReference type="GO" id="GO:0005615">
    <property type="term" value="C:extracellular space"/>
    <property type="evidence" value="ECO:0007669"/>
    <property type="project" value="TreeGrafter"/>
</dbReference>
<dbReference type="EMBL" id="OU895880">
    <property type="protein sequence ID" value="CAG9812010.1"/>
    <property type="molecule type" value="Genomic_DNA"/>
</dbReference>
<evidence type="ECO:0000256" key="1">
    <source>
        <dbReference type="SAM" id="SignalP"/>
    </source>
</evidence>